<keyword evidence="5" id="KW-1185">Reference proteome</keyword>
<dbReference type="CDD" id="cd07377">
    <property type="entry name" value="WHTH_GntR"/>
    <property type="match status" value="1"/>
</dbReference>
<dbReference type="PANTHER" id="PTHR43537">
    <property type="entry name" value="TRANSCRIPTIONAL REGULATOR, GNTR FAMILY"/>
    <property type="match status" value="1"/>
</dbReference>
<gene>
    <name evidence="4" type="ORF">IJ22_06990</name>
</gene>
<dbReference type="InterPro" id="IPR011711">
    <property type="entry name" value="GntR_C"/>
</dbReference>
<dbReference type="PROSITE" id="PS50949">
    <property type="entry name" value="HTH_GNTR"/>
    <property type="match status" value="1"/>
</dbReference>
<dbReference type="SUPFAM" id="SSF46785">
    <property type="entry name" value="Winged helix' DNA-binding domain"/>
    <property type="match status" value="1"/>
</dbReference>
<dbReference type="PANTHER" id="PTHR43537:SF24">
    <property type="entry name" value="GLUCONATE OPERON TRANSCRIPTIONAL REPRESSOR"/>
    <property type="match status" value="1"/>
</dbReference>
<dbReference type="SMART" id="SM00345">
    <property type="entry name" value="HTH_GNTR"/>
    <property type="match status" value="1"/>
</dbReference>
<dbReference type="Pfam" id="PF07729">
    <property type="entry name" value="FCD"/>
    <property type="match status" value="1"/>
</dbReference>
<evidence type="ECO:0000313" key="4">
    <source>
        <dbReference type="EMBL" id="ALS21083.1"/>
    </source>
</evidence>
<evidence type="ECO:0000256" key="1">
    <source>
        <dbReference type="ARBA" id="ARBA00023015"/>
    </source>
</evidence>
<dbReference type="AlphaFoldDB" id="A0A0U2ILM4"/>
<dbReference type="Gene3D" id="1.20.120.530">
    <property type="entry name" value="GntR ligand-binding domain-like"/>
    <property type="match status" value="1"/>
</dbReference>
<dbReference type="EMBL" id="CP013652">
    <property type="protein sequence ID" value="ALS21083.1"/>
    <property type="molecule type" value="Genomic_DNA"/>
</dbReference>
<dbReference type="Proteomes" id="UP000061660">
    <property type="component" value="Chromosome"/>
</dbReference>
<dbReference type="InterPro" id="IPR036390">
    <property type="entry name" value="WH_DNA-bd_sf"/>
</dbReference>
<dbReference type="GO" id="GO:0003700">
    <property type="term" value="F:DNA-binding transcription factor activity"/>
    <property type="evidence" value="ECO:0007669"/>
    <property type="project" value="InterPro"/>
</dbReference>
<evidence type="ECO:0000313" key="5">
    <source>
        <dbReference type="Proteomes" id="UP000061660"/>
    </source>
</evidence>
<name>A0A0U2ILM4_9BACL</name>
<organism evidence="4 5">
    <name type="scientific">Paenibacillus naphthalenovorans</name>
    <dbReference type="NCBI Taxonomy" id="162209"/>
    <lineage>
        <taxon>Bacteria</taxon>
        <taxon>Bacillati</taxon>
        <taxon>Bacillota</taxon>
        <taxon>Bacilli</taxon>
        <taxon>Bacillales</taxon>
        <taxon>Paenibacillaceae</taxon>
        <taxon>Paenibacillus</taxon>
    </lineage>
</organism>
<evidence type="ECO:0000256" key="2">
    <source>
        <dbReference type="ARBA" id="ARBA00023125"/>
    </source>
</evidence>
<dbReference type="STRING" id="162209.IJ22_06990"/>
<dbReference type="InterPro" id="IPR036388">
    <property type="entry name" value="WH-like_DNA-bd_sf"/>
</dbReference>
<dbReference type="InterPro" id="IPR000524">
    <property type="entry name" value="Tscrpt_reg_HTH_GntR"/>
</dbReference>
<keyword evidence="2" id="KW-0238">DNA-binding</keyword>
<dbReference type="InterPro" id="IPR008920">
    <property type="entry name" value="TF_FadR/GntR_C"/>
</dbReference>
<dbReference type="OrthoDB" id="574518at2"/>
<dbReference type="Pfam" id="PF00392">
    <property type="entry name" value="GntR"/>
    <property type="match status" value="1"/>
</dbReference>
<accession>A0A0U2ILM4</accession>
<dbReference type="SMART" id="SM00895">
    <property type="entry name" value="FCD"/>
    <property type="match status" value="1"/>
</dbReference>
<reference evidence="4 5" key="2">
    <citation type="journal article" date="2016" name="Genome Announc.">
        <title>Complete Genome Sequences of Two Interactive Moderate Thermophiles, Paenibacillus napthalenovorans 32O-Y and Paenibacillus sp. 32O-W.</title>
        <authorList>
            <person name="Butler R.R.III."/>
            <person name="Wang J."/>
            <person name="Stark B.C."/>
            <person name="Pombert J.F."/>
        </authorList>
    </citation>
    <scope>NUCLEOTIDE SEQUENCE [LARGE SCALE GENOMIC DNA]</scope>
    <source>
        <strain evidence="4 5">32O-Y</strain>
    </source>
</reference>
<reference evidence="5" key="1">
    <citation type="submission" date="2015-12" db="EMBL/GenBank/DDBJ databases">
        <title>Complete genome sequences of two moderately thermophilic Paenibacillus species.</title>
        <authorList>
            <person name="Butler R.III."/>
            <person name="Wang J."/>
            <person name="Stark B.C."/>
            <person name="Pombert J.-F."/>
        </authorList>
    </citation>
    <scope>NUCLEOTIDE SEQUENCE [LARGE SCALE GENOMIC DNA]</scope>
    <source>
        <strain evidence="5">32O-Y</strain>
    </source>
</reference>
<proteinExistence type="predicted"/>
<dbReference type="KEGG" id="pnp:IJ22_06990"/>
<evidence type="ECO:0000256" key="3">
    <source>
        <dbReference type="ARBA" id="ARBA00023163"/>
    </source>
</evidence>
<dbReference type="Gene3D" id="1.10.10.10">
    <property type="entry name" value="Winged helix-like DNA-binding domain superfamily/Winged helix DNA-binding domain"/>
    <property type="match status" value="1"/>
</dbReference>
<keyword evidence="3" id="KW-0804">Transcription</keyword>
<dbReference type="RefSeq" id="WP_062407241.1">
    <property type="nucleotide sequence ID" value="NZ_BJCS01000002.1"/>
</dbReference>
<sequence length="232" mass="26826">MNFKRELVGFVIAMTITPVEKGVADLKKDNAYMYIKNRILDREWDIGSAINVNEICQVLNMSRTPVLEAISRLEREGFLSIIPQVGAFVRRPTSSELFERLLMRGSLEALMVEWAARKIEKTQLDMIDAVLRRMEEPGISIVDYANLNRDFHRIIHEASGLSYIQGLVEEHWDFFEYAAALDKVFKEHRMARSLLEHRMIFHSLKDGNSTLAKQLMEQHVVRVAYLVKEESG</sequence>
<dbReference type="PATRIC" id="fig|162209.4.peg.741"/>
<keyword evidence="1" id="KW-0805">Transcription regulation</keyword>
<dbReference type="SUPFAM" id="SSF48008">
    <property type="entry name" value="GntR ligand-binding domain-like"/>
    <property type="match status" value="1"/>
</dbReference>
<protein>
    <submittedName>
        <fullName evidence="4">GntR family transcriptional regulator</fullName>
    </submittedName>
</protein>
<dbReference type="GO" id="GO:0003677">
    <property type="term" value="F:DNA binding"/>
    <property type="evidence" value="ECO:0007669"/>
    <property type="project" value="UniProtKB-KW"/>
</dbReference>